<dbReference type="Proteomes" id="UP001597176">
    <property type="component" value="Unassembled WGS sequence"/>
</dbReference>
<dbReference type="Pfam" id="PF25994">
    <property type="entry name" value="HH_AprE"/>
    <property type="match status" value="1"/>
</dbReference>
<comment type="caution">
    <text evidence="6">The sequence shown here is derived from an EMBL/GenBank/DDBJ whole genome shotgun (WGS) entry which is preliminary data.</text>
</comment>
<feature type="domain" description="Soluble ligand binding" evidence="4">
    <location>
        <begin position="136"/>
        <end position="171"/>
    </location>
</feature>
<evidence type="ECO:0000259" key="5">
    <source>
        <dbReference type="Pfam" id="PF25994"/>
    </source>
</evidence>
<evidence type="ECO:0000256" key="1">
    <source>
        <dbReference type="ARBA" id="ARBA00022729"/>
    </source>
</evidence>
<sequence>MTPFLCDRSRNARTMFERASPPSILPNWKRGRFPGLALVLLLTLALITVSTPSEAQDRSYRIAPGDRLVLSVFGQPEFAGEFLVGSEGSVFLPILGEVQLVDLTVQEGQKRVTERLADGYLQQPVVNLRIGEMRPIYVIGDVKTPGSYPFRYGVSVLSAIALAGGFAVPEQAQIGLRTEFLLAEERVRSLESTRRTLVVRLARLQAQRDDTADLTMPADLPDDAGMRALIAAEREILDTQRKALLAELTLLQQQRPRLEAEIAGNRAQREAEQTQLTLIQDHLADYNQLVTNGLARRYTGIELKREEARNKGNLARLSSELARLDLSIGDLMVRVQDVRNGYQRRVITELQEVRSRLAEVETTLPTAREVREARIQQGGTLGLANKNELRRTALITRRRDGKAETIRADSATELAPGDIVEIRRDGRPDDALAASTPLTGTKAAELAGIGRPVTWDAAGAVDGGFERGLPAPTVRR</sequence>
<evidence type="ECO:0000256" key="2">
    <source>
        <dbReference type="SAM" id="Coils"/>
    </source>
</evidence>
<feature type="coiled-coil region" evidence="2">
    <location>
        <begin position="234"/>
        <end position="261"/>
    </location>
</feature>
<dbReference type="InterPro" id="IPR049712">
    <property type="entry name" value="Poly_export"/>
</dbReference>
<gene>
    <name evidence="6" type="ORF">ACFQ4G_17515</name>
</gene>
<keyword evidence="7" id="KW-1185">Reference proteome</keyword>
<dbReference type="Gene3D" id="3.30.1950.10">
    <property type="entry name" value="wza like domain"/>
    <property type="match status" value="1"/>
</dbReference>
<dbReference type="Gene3D" id="3.10.560.10">
    <property type="entry name" value="Outer membrane lipoprotein wza domain like"/>
    <property type="match status" value="1"/>
</dbReference>
<organism evidence="6 7">
    <name type="scientific">Methylobacterium marchantiae</name>
    <dbReference type="NCBI Taxonomy" id="600331"/>
    <lineage>
        <taxon>Bacteria</taxon>
        <taxon>Pseudomonadati</taxon>
        <taxon>Pseudomonadota</taxon>
        <taxon>Alphaproteobacteria</taxon>
        <taxon>Hyphomicrobiales</taxon>
        <taxon>Methylobacteriaceae</taxon>
        <taxon>Methylobacterium</taxon>
    </lineage>
</organism>
<keyword evidence="1" id="KW-0732">Signal</keyword>
<dbReference type="Pfam" id="PF10531">
    <property type="entry name" value="SLBB"/>
    <property type="match status" value="1"/>
</dbReference>
<dbReference type="PANTHER" id="PTHR33619:SF3">
    <property type="entry name" value="POLYSACCHARIDE EXPORT PROTEIN GFCE-RELATED"/>
    <property type="match status" value="1"/>
</dbReference>
<reference evidence="7" key="1">
    <citation type="journal article" date="2019" name="Int. J. Syst. Evol. Microbiol.">
        <title>The Global Catalogue of Microorganisms (GCM) 10K type strain sequencing project: providing services to taxonomists for standard genome sequencing and annotation.</title>
        <authorList>
            <consortium name="The Broad Institute Genomics Platform"/>
            <consortium name="The Broad Institute Genome Sequencing Center for Infectious Disease"/>
            <person name="Wu L."/>
            <person name="Ma J."/>
        </authorList>
    </citation>
    <scope>NUCLEOTIDE SEQUENCE [LARGE SCALE GENOMIC DNA]</scope>
    <source>
        <strain evidence="7">CCUG 56108</strain>
    </source>
</reference>
<protein>
    <submittedName>
        <fullName evidence="6">Polysaccharide biosynthesis/export family protein</fullName>
    </submittedName>
</protein>
<dbReference type="InterPro" id="IPR058781">
    <property type="entry name" value="HH_AprE-like"/>
</dbReference>
<keyword evidence="2" id="KW-0175">Coiled coil</keyword>
<evidence type="ECO:0000313" key="7">
    <source>
        <dbReference type="Proteomes" id="UP001597176"/>
    </source>
</evidence>
<dbReference type="PANTHER" id="PTHR33619">
    <property type="entry name" value="POLYSACCHARIDE EXPORT PROTEIN GFCE-RELATED"/>
    <property type="match status" value="1"/>
</dbReference>
<dbReference type="EMBL" id="JBHTND010000028">
    <property type="protein sequence ID" value="MFD1303374.1"/>
    <property type="molecule type" value="Genomic_DNA"/>
</dbReference>
<dbReference type="RefSeq" id="WP_238208100.1">
    <property type="nucleotide sequence ID" value="NZ_JBHTND010000028.1"/>
</dbReference>
<accession>A0ABW3X174</accession>
<dbReference type="InterPro" id="IPR003715">
    <property type="entry name" value="Poly_export_N"/>
</dbReference>
<feature type="domain" description="AprE-like long alpha-helical hairpin" evidence="5">
    <location>
        <begin position="184"/>
        <end position="369"/>
    </location>
</feature>
<feature type="domain" description="Polysaccharide export protein N-terminal" evidence="3">
    <location>
        <begin position="55"/>
        <end position="130"/>
    </location>
</feature>
<evidence type="ECO:0000259" key="3">
    <source>
        <dbReference type="Pfam" id="PF02563"/>
    </source>
</evidence>
<proteinExistence type="predicted"/>
<dbReference type="InterPro" id="IPR019554">
    <property type="entry name" value="Soluble_ligand-bd"/>
</dbReference>
<name>A0ABW3X174_9HYPH</name>
<dbReference type="Pfam" id="PF02563">
    <property type="entry name" value="Poly_export"/>
    <property type="match status" value="1"/>
</dbReference>
<evidence type="ECO:0000259" key="4">
    <source>
        <dbReference type="Pfam" id="PF10531"/>
    </source>
</evidence>
<evidence type="ECO:0000313" key="6">
    <source>
        <dbReference type="EMBL" id="MFD1303374.1"/>
    </source>
</evidence>